<organism evidence="2">
    <name type="scientific">uncultured Chloroflexota bacterium</name>
    <dbReference type="NCBI Taxonomy" id="166587"/>
    <lineage>
        <taxon>Bacteria</taxon>
        <taxon>Bacillati</taxon>
        <taxon>Chloroflexota</taxon>
        <taxon>environmental samples</taxon>
    </lineage>
</organism>
<feature type="domain" description="Methyltransferase type 11" evidence="1">
    <location>
        <begin position="100"/>
        <end position="196"/>
    </location>
</feature>
<dbReference type="CDD" id="cd02440">
    <property type="entry name" value="AdoMet_MTases"/>
    <property type="match status" value="1"/>
</dbReference>
<dbReference type="Pfam" id="PF08241">
    <property type="entry name" value="Methyltransf_11"/>
    <property type="match status" value="1"/>
</dbReference>
<protein>
    <recommendedName>
        <fullName evidence="1">Methyltransferase type 11 domain-containing protein</fullName>
    </recommendedName>
</protein>
<dbReference type="InterPro" id="IPR013216">
    <property type="entry name" value="Methyltransf_11"/>
</dbReference>
<gene>
    <name evidence="2" type="ORF">AVDCRST_MAG77-3811</name>
</gene>
<dbReference type="PANTHER" id="PTHR43591:SF24">
    <property type="entry name" value="2-METHOXY-6-POLYPRENYL-1,4-BENZOQUINOL METHYLASE, MITOCHONDRIAL"/>
    <property type="match status" value="1"/>
</dbReference>
<dbReference type="Gene3D" id="3.40.50.150">
    <property type="entry name" value="Vaccinia Virus protein VP39"/>
    <property type="match status" value="1"/>
</dbReference>
<dbReference type="EMBL" id="CADCTC010000205">
    <property type="protein sequence ID" value="CAA9280659.1"/>
    <property type="molecule type" value="Genomic_DNA"/>
</dbReference>
<name>A0A6J4JID8_9CHLR</name>
<dbReference type="SUPFAM" id="SSF53335">
    <property type="entry name" value="S-adenosyl-L-methionine-dependent methyltransferases"/>
    <property type="match status" value="1"/>
</dbReference>
<proteinExistence type="predicted"/>
<dbReference type="InterPro" id="IPR029063">
    <property type="entry name" value="SAM-dependent_MTases_sf"/>
</dbReference>
<reference evidence="2" key="1">
    <citation type="submission" date="2020-02" db="EMBL/GenBank/DDBJ databases">
        <authorList>
            <person name="Meier V. D."/>
        </authorList>
    </citation>
    <scope>NUCLEOTIDE SEQUENCE</scope>
    <source>
        <strain evidence="2">AVDCRST_MAG77</strain>
    </source>
</reference>
<accession>A0A6J4JID8</accession>
<dbReference type="GO" id="GO:0008757">
    <property type="term" value="F:S-adenosylmethionine-dependent methyltransferase activity"/>
    <property type="evidence" value="ECO:0007669"/>
    <property type="project" value="InterPro"/>
</dbReference>
<evidence type="ECO:0000259" key="1">
    <source>
        <dbReference type="Pfam" id="PF08241"/>
    </source>
</evidence>
<sequence>MLFLPPALRLDWLTWRVVGWTLVTAVTAFVSRWVSDAVEAYPRARQGGPAAACNPAAARDEQRLADSPAWRLVERRLADRALAPSRSKPTFERLRVLNVDFGPGGVAIALRERSPLDATVVATDPYAGMTGLARHRAVRRNRRRQPEFVQAWGHGLPFRDGSFDVVLAAGALHGWPNPEAALAEIGRVLKPGGQYLVADLRRDMRLWLWLALRVAQAVVVPRDLRAIDEPGASVRAAYTPHEAEWFAARAKLPAIRVSAGPLWLAVERKRSEALV</sequence>
<dbReference type="PANTHER" id="PTHR43591">
    <property type="entry name" value="METHYLTRANSFERASE"/>
    <property type="match status" value="1"/>
</dbReference>
<dbReference type="AlphaFoldDB" id="A0A6J4JID8"/>
<evidence type="ECO:0000313" key="2">
    <source>
        <dbReference type="EMBL" id="CAA9280659.1"/>
    </source>
</evidence>